<accession>A0A835CLH2</accession>
<comment type="caution">
    <text evidence="2">The sequence shown here is derived from an EMBL/GenBank/DDBJ whole genome shotgun (WGS) entry which is preliminary data.</text>
</comment>
<feature type="compositionally biased region" description="Polar residues" evidence="1">
    <location>
        <begin position="204"/>
        <end position="228"/>
    </location>
</feature>
<feature type="compositionally biased region" description="Polar residues" evidence="1">
    <location>
        <begin position="421"/>
        <end position="461"/>
    </location>
</feature>
<feature type="region of interest" description="Disordered" evidence="1">
    <location>
        <begin position="421"/>
        <end position="471"/>
    </location>
</feature>
<dbReference type="EMBL" id="JACMRX010000005">
    <property type="protein sequence ID" value="KAF7988799.1"/>
    <property type="molecule type" value="Genomic_DNA"/>
</dbReference>
<feature type="region of interest" description="Disordered" evidence="1">
    <location>
        <begin position="683"/>
        <end position="753"/>
    </location>
</feature>
<dbReference type="Proteomes" id="UP000639338">
    <property type="component" value="Unassembled WGS sequence"/>
</dbReference>
<feature type="compositionally biased region" description="Low complexity" evidence="1">
    <location>
        <begin position="689"/>
        <end position="708"/>
    </location>
</feature>
<feature type="region of interest" description="Disordered" evidence="1">
    <location>
        <begin position="197"/>
        <end position="266"/>
    </location>
</feature>
<proteinExistence type="predicted"/>
<keyword evidence="3" id="KW-1185">Reference proteome</keyword>
<evidence type="ECO:0000256" key="1">
    <source>
        <dbReference type="SAM" id="MobiDB-lite"/>
    </source>
</evidence>
<organism evidence="2 3">
    <name type="scientific">Aphidius gifuensis</name>
    <name type="common">Parasitoid wasp</name>
    <dbReference type="NCBI Taxonomy" id="684658"/>
    <lineage>
        <taxon>Eukaryota</taxon>
        <taxon>Metazoa</taxon>
        <taxon>Ecdysozoa</taxon>
        <taxon>Arthropoda</taxon>
        <taxon>Hexapoda</taxon>
        <taxon>Insecta</taxon>
        <taxon>Pterygota</taxon>
        <taxon>Neoptera</taxon>
        <taxon>Endopterygota</taxon>
        <taxon>Hymenoptera</taxon>
        <taxon>Apocrita</taxon>
        <taxon>Ichneumonoidea</taxon>
        <taxon>Braconidae</taxon>
        <taxon>Aphidiinae</taxon>
        <taxon>Aphidius</taxon>
    </lineage>
</organism>
<dbReference type="OrthoDB" id="442460at2759"/>
<feature type="compositionally biased region" description="Polar residues" evidence="1">
    <location>
        <begin position="1"/>
        <end position="13"/>
    </location>
</feature>
<protein>
    <submittedName>
        <fullName evidence="2">Uncharacterized protein</fullName>
    </submittedName>
</protein>
<gene>
    <name evidence="2" type="ORF">HCN44_007109</name>
</gene>
<reference evidence="2 3" key="1">
    <citation type="submission" date="2020-08" db="EMBL/GenBank/DDBJ databases">
        <title>Aphidius gifuensis genome sequencing and assembly.</title>
        <authorList>
            <person name="Du Z."/>
        </authorList>
    </citation>
    <scope>NUCLEOTIDE SEQUENCE [LARGE SCALE GENOMIC DNA]</scope>
    <source>
        <strain evidence="2">YNYX2018</strain>
        <tissue evidence="2">Adults</tissue>
    </source>
</reference>
<sequence length="753" mass="84828">MGEPSQNGTINESTHNEPEEIDEQIPSCSTNLDNPGYPGFIEAVRQAKRKKKSRDASFEILFPYLPESVKKQHDFNLNEWWNYCLGENKDPLETDLSAVIGYLGKKLDVGTSRDDFESITSSVCLIASDKMEKQINESSFILSVLAKYLSVDNTDYYKTPESSCQNDSKMQYATKTSSIQIENVRKSKLPELIHLSDNDLDAESPSTSLQKSKNSSNNRPTNCKSSRVFSPRVVGNPQLTLSMDSLTPTSKSPRQESKKKVSDNNMTNKLITRSINGQQTQVVKMPERNTKNQKTTIENTPQVPSNNVVVDDESDLMNPTMPILSIKQEPDEYIQQQESTLPAANNTHTINPFTKTITQARRPSTPAKLPVHHNIQTLTPCQINTNVWRRFSKEIRQKRVWNTVNLQTKLLLGNAALKNQQPQKARSYLQNKSPVQSVYTNQSPERPEQSMNFDNSETNSIPPELSHRSRNSGYSYNEIEVSRNTDGYAFLQEAIDNPQTAIVQYQVEGNTVNILVFEPNGEQSLTTSDIPNEECTITDLLEQAGVPFNETTIVTLVKDPTLKINYIVESEAGTSDESNNANDESTNNDNTQLTLPVIIEKPKFIDGKVAVCDNCDLKSMDFNRCYPCKEKISSNPKTQLDTRNPVQKRINMMSINEFYRSLANTNLRINNFVDNISPHTICSTSKSGNSLSSDKNNTTSSNYNSESSIQMNTNNNKRKRSQLQVTAEQENSNENLPSISGWNQMKKKFSPEK</sequence>
<dbReference type="AlphaFoldDB" id="A0A835CLH2"/>
<evidence type="ECO:0000313" key="2">
    <source>
        <dbReference type="EMBL" id="KAF7988799.1"/>
    </source>
</evidence>
<feature type="compositionally biased region" description="Polar residues" evidence="1">
    <location>
        <begin position="237"/>
        <end position="252"/>
    </location>
</feature>
<name>A0A835CLH2_APHGI</name>
<feature type="compositionally biased region" description="Basic and acidic residues" evidence="1">
    <location>
        <begin position="253"/>
        <end position="262"/>
    </location>
</feature>
<evidence type="ECO:0000313" key="3">
    <source>
        <dbReference type="Proteomes" id="UP000639338"/>
    </source>
</evidence>
<feature type="compositionally biased region" description="Polar residues" evidence="1">
    <location>
        <begin position="722"/>
        <end position="743"/>
    </location>
</feature>
<feature type="region of interest" description="Disordered" evidence="1">
    <location>
        <begin position="1"/>
        <end position="33"/>
    </location>
</feature>